<evidence type="ECO:0000256" key="1">
    <source>
        <dbReference type="SAM" id="Phobius"/>
    </source>
</evidence>
<feature type="transmembrane region" description="Helical" evidence="1">
    <location>
        <begin position="382"/>
        <end position="403"/>
    </location>
</feature>
<keyword evidence="1" id="KW-0812">Transmembrane</keyword>
<keyword evidence="3" id="KW-1185">Reference proteome</keyword>
<feature type="transmembrane region" description="Helical" evidence="1">
    <location>
        <begin position="347"/>
        <end position="376"/>
    </location>
</feature>
<dbReference type="OrthoDB" id="2827525at2"/>
<gene>
    <name evidence="2" type="ORF">ESB13_17035</name>
</gene>
<name>A0A4Q1D5U7_9BACT</name>
<feature type="transmembrane region" description="Helical" evidence="1">
    <location>
        <begin position="12"/>
        <end position="32"/>
    </location>
</feature>
<accession>A0A4Q1D5U7</accession>
<dbReference type="EMBL" id="SDHZ01000002">
    <property type="protein sequence ID" value="RXK83778.1"/>
    <property type="molecule type" value="Genomic_DNA"/>
</dbReference>
<sequence length="412" mass="46319">MDKLQNQRAVKWALFSLAIVALYGTVMRYKIAFNFPYFEQKHLLHAHSHFAFSGWVSHFIYAGLASVITPFLSGNRKKKYWFLLLANLFCAAGMLIAFTVQGYKAVSIGFSTLSIVQSIWFTCVFMKDSRLLPAGHPSLSWAKTGLLLNVVSAAGPLYLGYMMATHHINQQIYLAAVYYYLHFQYNGWFFFGCMAIIVSHLPAGMPSLKRSFQLFAVAAIPTYLLSILWAKLPTWLYLFGLLAGLLQLGAWLVMLVKLAPVLKMKTREHWKSRSIYMILFYASAFALTLKFILQAVSAIPSLSQMVFGFRPVVIAYLHLVLLGVYSLFFIGYWVRYNYILLTGFTRVAILAFLAGVAFNELLLALQGIGGFGAFAVPHIQDYLFYTAVLLLVSSLSLALGNAITTRHLHKTA</sequence>
<feature type="transmembrane region" description="Helical" evidence="1">
    <location>
        <begin position="275"/>
        <end position="293"/>
    </location>
</feature>
<feature type="transmembrane region" description="Helical" evidence="1">
    <location>
        <begin position="52"/>
        <end position="73"/>
    </location>
</feature>
<keyword evidence="1" id="KW-0472">Membrane</keyword>
<proteinExistence type="predicted"/>
<dbReference type="AlphaFoldDB" id="A0A4Q1D5U7"/>
<dbReference type="Proteomes" id="UP000290545">
    <property type="component" value="Unassembled WGS sequence"/>
</dbReference>
<evidence type="ECO:0008006" key="4">
    <source>
        <dbReference type="Google" id="ProtNLM"/>
    </source>
</evidence>
<feature type="transmembrane region" description="Helical" evidence="1">
    <location>
        <begin position="80"/>
        <end position="100"/>
    </location>
</feature>
<feature type="transmembrane region" description="Helical" evidence="1">
    <location>
        <begin position="313"/>
        <end position="335"/>
    </location>
</feature>
<reference evidence="2 3" key="1">
    <citation type="submission" date="2019-01" db="EMBL/GenBank/DDBJ databases">
        <title>Filimonas sp. strain TTM-71.</title>
        <authorList>
            <person name="Chen W.-M."/>
        </authorList>
    </citation>
    <scope>NUCLEOTIDE SEQUENCE [LARGE SCALE GENOMIC DNA]</scope>
    <source>
        <strain evidence="2 3">TTM-71</strain>
    </source>
</reference>
<keyword evidence="1" id="KW-1133">Transmembrane helix</keyword>
<protein>
    <recommendedName>
        <fullName evidence="4">NnrS family protein</fullName>
    </recommendedName>
</protein>
<feature type="transmembrane region" description="Helical" evidence="1">
    <location>
        <begin position="211"/>
        <end position="229"/>
    </location>
</feature>
<evidence type="ECO:0000313" key="3">
    <source>
        <dbReference type="Proteomes" id="UP000290545"/>
    </source>
</evidence>
<feature type="transmembrane region" description="Helical" evidence="1">
    <location>
        <begin position="235"/>
        <end position="254"/>
    </location>
</feature>
<evidence type="ECO:0000313" key="2">
    <source>
        <dbReference type="EMBL" id="RXK83778.1"/>
    </source>
</evidence>
<feature type="transmembrane region" description="Helical" evidence="1">
    <location>
        <begin position="176"/>
        <end position="199"/>
    </location>
</feature>
<comment type="caution">
    <text evidence="2">The sequence shown here is derived from an EMBL/GenBank/DDBJ whole genome shotgun (WGS) entry which is preliminary data.</text>
</comment>
<feature type="transmembrane region" description="Helical" evidence="1">
    <location>
        <begin position="106"/>
        <end position="125"/>
    </location>
</feature>
<feature type="transmembrane region" description="Helical" evidence="1">
    <location>
        <begin position="146"/>
        <end position="164"/>
    </location>
</feature>
<organism evidence="2 3">
    <name type="scientific">Filimonas effusa</name>
    <dbReference type="NCBI Taxonomy" id="2508721"/>
    <lineage>
        <taxon>Bacteria</taxon>
        <taxon>Pseudomonadati</taxon>
        <taxon>Bacteroidota</taxon>
        <taxon>Chitinophagia</taxon>
        <taxon>Chitinophagales</taxon>
        <taxon>Chitinophagaceae</taxon>
        <taxon>Filimonas</taxon>
    </lineage>
</organism>
<dbReference type="RefSeq" id="WP_129004830.1">
    <property type="nucleotide sequence ID" value="NZ_SDHZ01000002.1"/>
</dbReference>